<evidence type="ECO:0000256" key="8">
    <source>
        <dbReference type="ARBA" id="ARBA00022723"/>
    </source>
</evidence>
<dbReference type="STRING" id="37625.SAMN05660420_03169"/>
<evidence type="ECO:0000256" key="20">
    <source>
        <dbReference type="RuleBase" id="RU363002"/>
    </source>
</evidence>
<keyword evidence="23" id="KW-1185">Reference proteome</keyword>
<protein>
    <recommendedName>
        <fullName evidence="3 18">FAD:protein FMN transferase</fullName>
        <ecNumber evidence="2 18">2.7.1.180</ecNumber>
    </recommendedName>
    <alternativeName>
        <fullName evidence="15 18">Flavin transferase</fullName>
    </alternativeName>
</protein>
<evidence type="ECO:0000256" key="3">
    <source>
        <dbReference type="ARBA" id="ARBA00016337"/>
    </source>
</evidence>
<keyword evidence="7 18" id="KW-0808">Transferase</keyword>
<evidence type="ECO:0000256" key="9">
    <source>
        <dbReference type="ARBA" id="ARBA00022729"/>
    </source>
</evidence>
<keyword evidence="4" id="KW-1003">Cell membrane</keyword>
<keyword evidence="8 18" id="KW-0479">Metal-binding</keyword>
<gene>
    <name evidence="22" type="ORF">SAMN05660420_03169</name>
</gene>
<name>A0A1H4E180_9BACT</name>
<comment type="subcellular location">
    <subcellularLocation>
        <location evidence="17 20">Cell inner membrane</location>
        <topology evidence="17 20">Lipid-anchor</topology>
        <orientation evidence="17 20">Periplasmic side</orientation>
    </subcellularLocation>
</comment>
<dbReference type="SUPFAM" id="SSF143631">
    <property type="entry name" value="ApbE-like"/>
    <property type="match status" value="1"/>
</dbReference>
<evidence type="ECO:0000256" key="12">
    <source>
        <dbReference type="ARBA" id="ARBA00023136"/>
    </source>
</evidence>
<evidence type="ECO:0000256" key="13">
    <source>
        <dbReference type="ARBA" id="ARBA00023139"/>
    </source>
</evidence>
<evidence type="ECO:0000256" key="4">
    <source>
        <dbReference type="ARBA" id="ARBA00022475"/>
    </source>
</evidence>
<evidence type="ECO:0000256" key="19">
    <source>
        <dbReference type="PIRSR" id="PIRSR006268-2"/>
    </source>
</evidence>
<evidence type="ECO:0000256" key="6">
    <source>
        <dbReference type="ARBA" id="ARBA00022630"/>
    </source>
</evidence>
<evidence type="ECO:0000313" key="23">
    <source>
        <dbReference type="Proteomes" id="UP000199409"/>
    </source>
</evidence>
<dbReference type="GO" id="GO:0005886">
    <property type="term" value="C:plasma membrane"/>
    <property type="evidence" value="ECO:0007669"/>
    <property type="project" value="UniProtKB-SubCell"/>
</dbReference>
<keyword evidence="14 20" id="KW-0449">Lipoprotein</keyword>
<dbReference type="GO" id="GO:0016740">
    <property type="term" value="F:transferase activity"/>
    <property type="evidence" value="ECO:0007669"/>
    <property type="project" value="UniProtKB-UniRule"/>
</dbReference>
<dbReference type="PANTHER" id="PTHR30040">
    <property type="entry name" value="THIAMINE BIOSYNTHESIS LIPOPROTEIN APBE"/>
    <property type="match status" value="1"/>
</dbReference>
<dbReference type="Gene3D" id="3.10.520.10">
    <property type="entry name" value="ApbE-like domains"/>
    <property type="match status" value="1"/>
</dbReference>
<evidence type="ECO:0000256" key="10">
    <source>
        <dbReference type="ARBA" id="ARBA00022827"/>
    </source>
</evidence>
<dbReference type="InterPro" id="IPR024932">
    <property type="entry name" value="ApbE"/>
</dbReference>
<evidence type="ECO:0000256" key="16">
    <source>
        <dbReference type="ARBA" id="ARBA00048540"/>
    </source>
</evidence>
<dbReference type="GO" id="GO:0046872">
    <property type="term" value="F:metal ion binding"/>
    <property type="evidence" value="ECO:0007669"/>
    <property type="project" value="UniProtKB-UniRule"/>
</dbReference>
<feature type="binding site" evidence="19">
    <location>
        <position position="296"/>
    </location>
    <ligand>
        <name>Mg(2+)</name>
        <dbReference type="ChEBI" id="CHEBI:18420"/>
    </ligand>
</feature>
<dbReference type="PIRSF" id="PIRSF006268">
    <property type="entry name" value="ApbE"/>
    <property type="match status" value="1"/>
</dbReference>
<evidence type="ECO:0000256" key="18">
    <source>
        <dbReference type="PIRNR" id="PIRNR006268"/>
    </source>
</evidence>
<evidence type="ECO:0000313" key="22">
    <source>
        <dbReference type="EMBL" id="SEA78162.1"/>
    </source>
</evidence>
<evidence type="ECO:0000256" key="11">
    <source>
        <dbReference type="ARBA" id="ARBA00022842"/>
    </source>
</evidence>
<dbReference type="OrthoDB" id="9778595at2"/>
<feature type="binding site" evidence="19">
    <location>
        <position position="300"/>
    </location>
    <ligand>
        <name>Mg(2+)</name>
        <dbReference type="ChEBI" id="CHEBI:18420"/>
    </ligand>
</feature>
<feature type="transmembrane region" description="Helical" evidence="21">
    <location>
        <begin position="5"/>
        <end position="21"/>
    </location>
</feature>
<evidence type="ECO:0000256" key="15">
    <source>
        <dbReference type="ARBA" id="ARBA00031306"/>
    </source>
</evidence>
<keyword evidence="21" id="KW-1133">Transmembrane helix</keyword>
<evidence type="ECO:0000256" key="14">
    <source>
        <dbReference type="ARBA" id="ARBA00023288"/>
    </source>
</evidence>
<evidence type="ECO:0000256" key="5">
    <source>
        <dbReference type="ARBA" id="ARBA00022519"/>
    </source>
</evidence>
<evidence type="ECO:0000256" key="2">
    <source>
        <dbReference type="ARBA" id="ARBA00011955"/>
    </source>
</evidence>
<dbReference type="Proteomes" id="UP000199409">
    <property type="component" value="Unassembled WGS sequence"/>
</dbReference>
<dbReference type="RefSeq" id="WP_092350625.1">
    <property type="nucleotide sequence ID" value="NZ_FNQN01000012.1"/>
</dbReference>
<accession>A0A1H4E180</accession>
<dbReference type="PROSITE" id="PS51257">
    <property type="entry name" value="PROKAR_LIPOPROTEIN"/>
    <property type="match status" value="1"/>
</dbReference>
<feature type="binding site" evidence="19">
    <location>
        <position position="182"/>
    </location>
    <ligand>
        <name>Mg(2+)</name>
        <dbReference type="ChEBI" id="CHEBI:18420"/>
    </ligand>
</feature>
<dbReference type="Pfam" id="PF02424">
    <property type="entry name" value="ApbE"/>
    <property type="match status" value="1"/>
</dbReference>
<keyword evidence="9" id="KW-0732">Signal</keyword>
<comment type="catalytic activity">
    <reaction evidence="16 18 20">
        <text>L-threonyl-[protein] + FAD = FMN-L-threonyl-[protein] + AMP + H(+)</text>
        <dbReference type="Rhea" id="RHEA:36847"/>
        <dbReference type="Rhea" id="RHEA-COMP:11060"/>
        <dbReference type="Rhea" id="RHEA-COMP:11061"/>
        <dbReference type="ChEBI" id="CHEBI:15378"/>
        <dbReference type="ChEBI" id="CHEBI:30013"/>
        <dbReference type="ChEBI" id="CHEBI:57692"/>
        <dbReference type="ChEBI" id="CHEBI:74257"/>
        <dbReference type="ChEBI" id="CHEBI:456215"/>
        <dbReference type="EC" id="2.7.1.180"/>
    </reaction>
</comment>
<keyword evidence="21" id="KW-0812">Transmembrane</keyword>
<evidence type="ECO:0000256" key="7">
    <source>
        <dbReference type="ARBA" id="ARBA00022679"/>
    </source>
</evidence>
<dbReference type="InterPro" id="IPR003374">
    <property type="entry name" value="ApbE-like_sf"/>
</dbReference>
<keyword evidence="10 18" id="KW-0274">FAD</keyword>
<comment type="function">
    <text evidence="20">Flavin transferase that catalyzes the transfer of the FMN moiety of FAD and its covalent binding to the hydroxyl group of a threonine residue in a target flavoprotein.</text>
</comment>
<proteinExistence type="inferred from homology"/>
<keyword evidence="11 18" id="KW-0460">Magnesium</keyword>
<comment type="similarity">
    <text evidence="1 18 20">Belongs to the ApbE family.</text>
</comment>
<dbReference type="EMBL" id="FNQN01000012">
    <property type="protein sequence ID" value="SEA78162.1"/>
    <property type="molecule type" value="Genomic_DNA"/>
</dbReference>
<comment type="cofactor">
    <cofactor evidence="19">
        <name>Mg(2+)</name>
        <dbReference type="ChEBI" id="CHEBI:18420"/>
    </cofactor>
    <cofactor evidence="19">
        <name>Mn(2+)</name>
        <dbReference type="ChEBI" id="CHEBI:29035"/>
    </cofactor>
    <text evidence="19">Magnesium. Can also use manganese.</text>
</comment>
<evidence type="ECO:0000256" key="1">
    <source>
        <dbReference type="ARBA" id="ARBA00008282"/>
    </source>
</evidence>
<sequence length="348" mass="38679">MKIKSLIIVIIVAIVGCIIYLNQNVTTQDQLVTLSGTTMGTSYHIKLAPAEGQKFNPKTIKAKIDERLSVIDHLMSTYKEDSDISKFNRAAVDSWMTVSTETMTVINEAQKISQLSHGAFDITIGNLVNLWGFGPTINIYELPDEKIIQALLPQVGYNKLEVQLSPPKIRKRSESVYLDLSGIAKGYAVDAVARLLVQNNIENFLVEIGGEIITHGHKQQQQTWVIGIESPVGGERVVRKRLHLPDVAMATSGDYRNYFEHEGVRYSHTIDPVTGYPIRHALASVTVIDRSCMRADALATAITVLGPDKGLEFATTHQLAVYMLVKQGDRFIEQHSSAFEPYLKAEED</sequence>
<dbReference type="PANTHER" id="PTHR30040:SF2">
    <property type="entry name" value="FAD:PROTEIN FMN TRANSFERASE"/>
    <property type="match status" value="1"/>
</dbReference>
<keyword evidence="6 18" id="KW-0285">Flavoprotein</keyword>
<keyword evidence="5 20" id="KW-0997">Cell inner membrane</keyword>
<organism evidence="22 23">
    <name type="scientific">Desulfuromusa kysingii</name>
    <dbReference type="NCBI Taxonomy" id="37625"/>
    <lineage>
        <taxon>Bacteria</taxon>
        <taxon>Pseudomonadati</taxon>
        <taxon>Thermodesulfobacteriota</taxon>
        <taxon>Desulfuromonadia</taxon>
        <taxon>Desulfuromonadales</taxon>
        <taxon>Geopsychrobacteraceae</taxon>
        <taxon>Desulfuromusa</taxon>
    </lineage>
</organism>
<evidence type="ECO:0000256" key="21">
    <source>
        <dbReference type="SAM" id="Phobius"/>
    </source>
</evidence>
<dbReference type="EC" id="2.7.1.180" evidence="2 18"/>
<keyword evidence="13" id="KW-0564">Palmitate</keyword>
<keyword evidence="12 21" id="KW-0472">Membrane</keyword>
<evidence type="ECO:0000256" key="17">
    <source>
        <dbReference type="ARBA" id="ARBA00060485"/>
    </source>
</evidence>
<dbReference type="FunFam" id="3.10.520.10:FF:000001">
    <property type="entry name" value="FAD:protein FMN transferase"/>
    <property type="match status" value="1"/>
</dbReference>
<reference evidence="22 23" key="1">
    <citation type="submission" date="2016-10" db="EMBL/GenBank/DDBJ databases">
        <authorList>
            <person name="de Groot N.N."/>
        </authorList>
    </citation>
    <scope>NUCLEOTIDE SEQUENCE [LARGE SCALE GENOMIC DNA]</scope>
    <source>
        <strain evidence="22 23">DSM 7343</strain>
    </source>
</reference>
<dbReference type="AlphaFoldDB" id="A0A1H4E180"/>